<dbReference type="EMBL" id="HBIC01012006">
    <property type="protein sequence ID" value="CAE0277171.1"/>
    <property type="molecule type" value="Transcribed_RNA"/>
</dbReference>
<protein>
    <recommendedName>
        <fullName evidence="2">Gamma-glutamyltranspeptidase</fullName>
    </recommendedName>
</protein>
<dbReference type="PANTHER" id="PTHR43881">
    <property type="entry name" value="GAMMA-GLUTAMYLTRANSPEPTIDASE (AFU_ORTHOLOGUE AFUA_4G13580)"/>
    <property type="match status" value="1"/>
</dbReference>
<dbReference type="Pfam" id="PF01019">
    <property type="entry name" value="G_glu_transpept"/>
    <property type="match status" value="1"/>
</dbReference>
<dbReference type="PANTHER" id="PTHR43881:SF1">
    <property type="entry name" value="GAMMA-GLUTAMYLTRANSPEPTIDASE (AFU_ORTHOLOGUE AFUA_4G13580)"/>
    <property type="match status" value="1"/>
</dbReference>
<evidence type="ECO:0008006" key="2">
    <source>
        <dbReference type="Google" id="ProtNLM"/>
    </source>
</evidence>
<evidence type="ECO:0000313" key="1">
    <source>
        <dbReference type="EMBL" id="CAE0277171.1"/>
    </source>
</evidence>
<sequence length="236" mass="25624">MLNKARAAARWKKHFDPQRKAKGVVPDGAAFEVRTGPDTVYLCATDRWGNACSFINSNYMGFGTGIVPDGCGFTLQNRGHNFIMREGHPNCVGPRKFCYHTIIPGLATYEDSGDLFGTLGVMGGFMQPQGHLQVLSGMVDYGLDPQAALDQPRFCLEGVDSAFGPESVENPMLLLEEGVPPEVQAELADRFGHPCQQVSSWDRLVFGKGQIICRDPVSGIYVGGTEPRADGAVLAW</sequence>
<gene>
    <name evidence="1" type="ORF">SELO1098_LOCUS6001</name>
</gene>
<dbReference type="SUPFAM" id="SSF56235">
    <property type="entry name" value="N-terminal nucleophile aminohydrolases (Ntn hydrolases)"/>
    <property type="match status" value="1"/>
</dbReference>
<accession>A0A7S3GV02</accession>
<dbReference type="InterPro" id="IPR029055">
    <property type="entry name" value="Ntn_hydrolases_N"/>
</dbReference>
<name>A0A7S3GV02_9STRA</name>
<proteinExistence type="predicted"/>
<dbReference type="InterPro" id="IPR052896">
    <property type="entry name" value="GGT-like_enzyme"/>
</dbReference>
<reference evidence="1" key="1">
    <citation type="submission" date="2021-01" db="EMBL/GenBank/DDBJ databases">
        <authorList>
            <person name="Corre E."/>
            <person name="Pelletier E."/>
            <person name="Niang G."/>
            <person name="Scheremetjew M."/>
            <person name="Finn R."/>
            <person name="Kale V."/>
            <person name="Holt S."/>
            <person name="Cochrane G."/>
            <person name="Meng A."/>
            <person name="Brown T."/>
            <person name="Cohen L."/>
        </authorList>
    </citation>
    <scope>NUCLEOTIDE SEQUENCE</scope>
    <source>
        <strain evidence="1">CCAP 955/1</strain>
    </source>
</reference>
<dbReference type="AlphaFoldDB" id="A0A7S3GV02"/>
<organism evidence="1">
    <name type="scientific">Spumella elongata</name>
    <dbReference type="NCBI Taxonomy" id="89044"/>
    <lineage>
        <taxon>Eukaryota</taxon>
        <taxon>Sar</taxon>
        <taxon>Stramenopiles</taxon>
        <taxon>Ochrophyta</taxon>
        <taxon>Chrysophyceae</taxon>
        <taxon>Chromulinales</taxon>
        <taxon>Chromulinaceae</taxon>
        <taxon>Spumella</taxon>
    </lineage>
</organism>
<dbReference type="InterPro" id="IPR043137">
    <property type="entry name" value="GGT_ssub_C"/>
</dbReference>
<dbReference type="Gene3D" id="3.60.20.40">
    <property type="match status" value="1"/>
</dbReference>